<dbReference type="EMBL" id="JABRWJ010000005">
    <property type="protein sequence ID" value="NRF69096.1"/>
    <property type="molecule type" value="Genomic_DNA"/>
</dbReference>
<dbReference type="Gene3D" id="3.30.70.80">
    <property type="entry name" value="Peptidase S8 propeptide/proteinase inhibitor I9"/>
    <property type="match status" value="1"/>
</dbReference>
<dbReference type="Gene3D" id="2.60.120.380">
    <property type="match status" value="1"/>
</dbReference>
<protein>
    <submittedName>
        <fullName evidence="13">S8 family serine peptidase</fullName>
    </submittedName>
</protein>
<dbReference type="PROSITE" id="PS00138">
    <property type="entry name" value="SUBTILASE_SER"/>
    <property type="match status" value="1"/>
</dbReference>
<evidence type="ECO:0000313" key="14">
    <source>
        <dbReference type="Proteomes" id="UP000737171"/>
    </source>
</evidence>
<feature type="domain" description="PA" evidence="9">
    <location>
        <begin position="449"/>
        <end position="521"/>
    </location>
</feature>
<dbReference type="Gene3D" id="3.50.30.30">
    <property type="match status" value="1"/>
</dbReference>
<evidence type="ECO:0000259" key="10">
    <source>
        <dbReference type="Pfam" id="PF04151"/>
    </source>
</evidence>
<evidence type="ECO:0000259" key="9">
    <source>
        <dbReference type="Pfam" id="PF02225"/>
    </source>
</evidence>
<evidence type="ECO:0000256" key="4">
    <source>
        <dbReference type="ARBA" id="ARBA00022825"/>
    </source>
</evidence>
<keyword evidence="4 5" id="KW-0720">Serine protease</keyword>
<comment type="similarity">
    <text evidence="1 5">Belongs to the peptidase S8 family.</text>
</comment>
<feature type="active site" description="Charge relay system" evidence="5">
    <location>
        <position position="168"/>
    </location>
</feature>
<feature type="domain" description="Inhibitor I9" evidence="11">
    <location>
        <begin position="63"/>
        <end position="128"/>
    </location>
</feature>
<feature type="chain" id="PRO_5047269137" evidence="7">
    <location>
        <begin position="22"/>
        <end position="1014"/>
    </location>
</feature>
<dbReference type="InterPro" id="IPR036852">
    <property type="entry name" value="Peptidase_S8/S53_dom_sf"/>
</dbReference>
<feature type="domain" description="Peptidase C-terminal archaeal/bacterial" evidence="10">
    <location>
        <begin position="849"/>
        <end position="916"/>
    </location>
</feature>
<evidence type="ECO:0000256" key="5">
    <source>
        <dbReference type="PROSITE-ProRule" id="PRU01240"/>
    </source>
</evidence>
<feature type="domain" description="Peptidase S8/S53" evidence="8">
    <location>
        <begin position="159"/>
        <end position="664"/>
    </location>
</feature>
<dbReference type="InterPro" id="IPR000209">
    <property type="entry name" value="Peptidase_S8/S53_dom"/>
</dbReference>
<evidence type="ECO:0000259" key="12">
    <source>
        <dbReference type="Pfam" id="PF17766"/>
    </source>
</evidence>
<dbReference type="Pfam" id="PF04151">
    <property type="entry name" value="PPC"/>
    <property type="match status" value="1"/>
</dbReference>
<dbReference type="InterPro" id="IPR007280">
    <property type="entry name" value="Peptidase_C_arc/bac"/>
</dbReference>
<dbReference type="Pfam" id="PF05922">
    <property type="entry name" value="Inhibitor_I9"/>
    <property type="match status" value="1"/>
</dbReference>
<sequence>MKAQRLALGFALSALALAAGAQTTARKSYVIQLIDAPAASYDGTVSGLKATRPAAGSKLKVNAADVQAYLSYLDSKQAAITATVPAAQVFYKYGAAFNGFAARLTDAELQKLAAHPGVRAITVDEARPLNTNYTPSFLGISGPNGAWSKTDASGRAIKGEGVIIAHVDSGVWPEDPSFSDKVDANGKPVPSHLAGTVVYDPLPAGRYTGICEVAEGFTAAMCNNKLVGARHFRAGWDASANVMYDTEFRSARDSGGHGSHTLGTSGGNENVSASVQGTQINGISGIAPRARVAAYKVCYDPKAADGSRGQGSCFPSDSIAAINQAVADGVDVINFSISGSQTSFLDGVEVAFFNAAAAGVFVSASAGNSGPGNTVAHISPWLATVGNSTHDRYTEATVTLGGSNPPTFTGPSFQTTGLPAKPLIASTDAGVAGADPTLLARCYGPADGAGTLLDPAKVNGKIVVCYRGGNVLVNKSANAKTAGAAGMILQNIPSGPLASANTVFNIAHSVPTVHLLASAANQVLAHAATGTGTATFSGGVQVPGLPAPVMADSSSRGPNKADANVLKPDITAPGSDIIAAYADSGISVADRNAIVAGTLLGTPQANMISGTSMAAPHVAGAAALLKQANPTWSPAAIKSALMTSAAQSVKLANGTADANVWGYGAGHLNPNAALDTQLVYDASPANFFAYATRAINGWELNLASITRANVIGVGTVTRTLKNTGSSTVTYDATAALPGFTVGVAPSTLTLAPGASASYTVTLTRSGAPVEAWRFGHVTWTGDGKTVRSPLQAKASEFVGLTTVTDTKAVGSKVFTVATGYEGSFNTTATGLVAATRNNGTSVLNQPDVCFPISVPAGAQILRVQMFNSETGGGSTSDLDVSVYRNGVAVGGSFSGTSDELVTIANPQSGNYTACVEAFAPAGGSAAFTLSHWVVGPAVGPQTLKAFGPSKVYLGGTASIGVSWNVPAGHRYLGNVQYRQTAGGAVIGATTVFIDNQAVPTGTATAPVLRIKQAM</sequence>
<evidence type="ECO:0000259" key="11">
    <source>
        <dbReference type="Pfam" id="PF05922"/>
    </source>
</evidence>
<dbReference type="SUPFAM" id="SSF52743">
    <property type="entry name" value="Subtilisin-like"/>
    <property type="match status" value="1"/>
</dbReference>
<dbReference type="PANTHER" id="PTHR10795">
    <property type="entry name" value="PROPROTEIN CONVERTASE SUBTILISIN/KEXIN"/>
    <property type="match status" value="1"/>
</dbReference>
<dbReference type="Gene3D" id="2.60.40.2310">
    <property type="match status" value="1"/>
</dbReference>
<dbReference type="Gene3D" id="3.40.50.200">
    <property type="entry name" value="Peptidase S8/S53 domain"/>
    <property type="match status" value="1"/>
</dbReference>
<dbReference type="Proteomes" id="UP000737171">
    <property type="component" value="Unassembled WGS sequence"/>
</dbReference>
<proteinExistence type="inferred from homology"/>
<dbReference type="InterPro" id="IPR010259">
    <property type="entry name" value="S8pro/Inhibitor_I9"/>
</dbReference>
<evidence type="ECO:0000256" key="7">
    <source>
        <dbReference type="SAM" id="SignalP"/>
    </source>
</evidence>
<dbReference type="RefSeq" id="WP_173125405.1">
    <property type="nucleotide sequence ID" value="NZ_JABRWJ010000005.1"/>
</dbReference>
<feature type="signal peptide" evidence="7">
    <location>
        <begin position="1"/>
        <end position="21"/>
    </location>
</feature>
<reference evidence="13 14" key="1">
    <citation type="submission" date="2020-05" db="EMBL/GenBank/DDBJ databases">
        <title>Aquincola sp. isolate from soil.</title>
        <authorList>
            <person name="Han J."/>
            <person name="Kim D.-U."/>
        </authorList>
    </citation>
    <scope>NUCLEOTIDE SEQUENCE [LARGE SCALE GENOMIC DNA]</scope>
    <source>
        <strain evidence="13 14">S2</strain>
    </source>
</reference>
<feature type="active site" description="Charge relay system" evidence="5">
    <location>
        <position position="612"/>
    </location>
</feature>
<evidence type="ECO:0000256" key="6">
    <source>
        <dbReference type="SAM" id="MobiDB-lite"/>
    </source>
</evidence>
<evidence type="ECO:0000259" key="8">
    <source>
        <dbReference type="Pfam" id="PF00082"/>
    </source>
</evidence>
<dbReference type="Pfam" id="PF02225">
    <property type="entry name" value="PA"/>
    <property type="match status" value="1"/>
</dbReference>
<dbReference type="PRINTS" id="PR00723">
    <property type="entry name" value="SUBTILISIN"/>
</dbReference>
<comment type="caution">
    <text evidence="13">The sequence shown here is derived from an EMBL/GenBank/DDBJ whole genome shotgun (WGS) entry which is preliminary data.</text>
</comment>
<dbReference type="Pfam" id="PF17766">
    <property type="entry name" value="fn3_6"/>
    <property type="match status" value="1"/>
</dbReference>
<evidence type="ECO:0000313" key="13">
    <source>
        <dbReference type="EMBL" id="NRF69096.1"/>
    </source>
</evidence>
<dbReference type="PROSITE" id="PS51892">
    <property type="entry name" value="SUBTILASE"/>
    <property type="match status" value="1"/>
</dbReference>
<dbReference type="InterPro" id="IPR015500">
    <property type="entry name" value="Peptidase_S8_subtilisin-rel"/>
</dbReference>
<dbReference type="CDD" id="cd02120">
    <property type="entry name" value="PA_subtilisin_like"/>
    <property type="match status" value="1"/>
</dbReference>
<feature type="region of interest" description="Disordered" evidence="6">
    <location>
        <begin position="250"/>
        <end position="270"/>
    </location>
</feature>
<organism evidence="13 14">
    <name type="scientific">Pseudaquabacterium terrae</name>
    <dbReference type="NCBI Taxonomy" id="2732868"/>
    <lineage>
        <taxon>Bacteria</taxon>
        <taxon>Pseudomonadati</taxon>
        <taxon>Pseudomonadota</taxon>
        <taxon>Betaproteobacteria</taxon>
        <taxon>Burkholderiales</taxon>
        <taxon>Sphaerotilaceae</taxon>
        <taxon>Pseudaquabacterium</taxon>
    </lineage>
</organism>
<dbReference type="Pfam" id="PF00082">
    <property type="entry name" value="Peptidase_S8"/>
    <property type="match status" value="1"/>
</dbReference>
<dbReference type="InterPro" id="IPR041469">
    <property type="entry name" value="Subtilisin-like_FN3"/>
</dbReference>
<gene>
    <name evidence="13" type="ORF">HLB44_19045</name>
</gene>
<keyword evidence="14" id="KW-1185">Reference proteome</keyword>
<dbReference type="InterPro" id="IPR046450">
    <property type="entry name" value="PA_dom_sf"/>
</dbReference>
<feature type="active site" description="Charge relay system" evidence="5">
    <location>
        <position position="257"/>
    </location>
</feature>
<dbReference type="SUPFAM" id="SSF52025">
    <property type="entry name" value="PA domain"/>
    <property type="match status" value="1"/>
</dbReference>
<dbReference type="InterPro" id="IPR023828">
    <property type="entry name" value="Peptidase_S8_Ser-AS"/>
</dbReference>
<keyword evidence="3 5" id="KW-0378">Hydrolase</keyword>
<evidence type="ECO:0000256" key="1">
    <source>
        <dbReference type="ARBA" id="ARBA00011073"/>
    </source>
</evidence>
<dbReference type="InterPro" id="IPR037045">
    <property type="entry name" value="S8pro/Inhibitor_I9_sf"/>
</dbReference>
<accession>A0ABX2EKB5</accession>
<keyword evidence="7" id="KW-0732">Signal</keyword>
<dbReference type="InterPro" id="IPR045051">
    <property type="entry name" value="SBT"/>
</dbReference>
<dbReference type="InterPro" id="IPR003137">
    <property type="entry name" value="PA_domain"/>
</dbReference>
<feature type="domain" description="Subtilisin-like protease fibronectin type-III" evidence="12">
    <location>
        <begin position="699"/>
        <end position="790"/>
    </location>
</feature>
<name>A0ABX2EKB5_9BURK</name>
<keyword evidence="2 5" id="KW-0645">Protease</keyword>
<evidence type="ECO:0000256" key="3">
    <source>
        <dbReference type="ARBA" id="ARBA00022801"/>
    </source>
</evidence>
<evidence type="ECO:0000256" key="2">
    <source>
        <dbReference type="ARBA" id="ARBA00022670"/>
    </source>
</evidence>